<proteinExistence type="predicted"/>
<dbReference type="AlphaFoldDB" id="A0A392V5P7"/>
<sequence>MKLAADNHRREVQYQVDDWVMVKLRLHRQKTATGVPYSKLGKR</sequence>
<name>A0A392V5P7_9FABA</name>
<evidence type="ECO:0000313" key="1">
    <source>
        <dbReference type="EMBL" id="MCI83547.1"/>
    </source>
</evidence>
<dbReference type="EMBL" id="LXQA011069687">
    <property type="protein sequence ID" value="MCI83547.1"/>
    <property type="molecule type" value="Genomic_DNA"/>
</dbReference>
<keyword evidence="2" id="KW-1185">Reference proteome</keyword>
<accession>A0A392V5P7</accession>
<reference evidence="1 2" key="1">
    <citation type="journal article" date="2018" name="Front. Plant Sci.">
        <title>Red Clover (Trifolium pratense) and Zigzag Clover (T. medium) - A Picture of Genomic Similarities and Differences.</title>
        <authorList>
            <person name="Dluhosova J."/>
            <person name="Istvanek J."/>
            <person name="Nedelnik J."/>
            <person name="Repkova J."/>
        </authorList>
    </citation>
    <scope>NUCLEOTIDE SEQUENCE [LARGE SCALE GENOMIC DNA]</scope>
    <source>
        <strain evidence="2">cv. 10/8</strain>
        <tissue evidence="1">Leaf</tissue>
    </source>
</reference>
<feature type="non-terminal residue" evidence="1">
    <location>
        <position position="43"/>
    </location>
</feature>
<organism evidence="1 2">
    <name type="scientific">Trifolium medium</name>
    <dbReference type="NCBI Taxonomy" id="97028"/>
    <lineage>
        <taxon>Eukaryota</taxon>
        <taxon>Viridiplantae</taxon>
        <taxon>Streptophyta</taxon>
        <taxon>Embryophyta</taxon>
        <taxon>Tracheophyta</taxon>
        <taxon>Spermatophyta</taxon>
        <taxon>Magnoliopsida</taxon>
        <taxon>eudicotyledons</taxon>
        <taxon>Gunneridae</taxon>
        <taxon>Pentapetalae</taxon>
        <taxon>rosids</taxon>
        <taxon>fabids</taxon>
        <taxon>Fabales</taxon>
        <taxon>Fabaceae</taxon>
        <taxon>Papilionoideae</taxon>
        <taxon>50 kb inversion clade</taxon>
        <taxon>NPAAA clade</taxon>
        <taxon>Hologalegina</taxon>
        <taxon>IRL clade</taxon>
        <taxon>Trifolieae</taxon>
        <taxon>Trifolium</taxon>
    </lineage>
</organism>
<dbReference type="Proteomes" id="UP000265520">
    <property type="component" value="Unassembled WGS sequence"/>
</dbReference>
<comment type="caution">
    <text evidence="1">The sequence shown here is derived from an EMBL/GenBank/DDBJ whole genome shotgun (WGS) entry which is preliminary data.</text>
</comment>
<evidence type="ECO:0000313" key="2">
    <source>
        <dbReference type="Proteomes" id="UP000265520"/>
    </source>
</evidence>
<protein>
    <submittedName>
        <fullName evidence="1">Retrotransposable element Tf2 155 kDa protein type 2</fullName>
    </submittedName>
</protein>